<evidence type="ECO:0000313" key="7">
    <source>
        <dbReference type="EMBL" id="GLU46284.1"/>
    </source>
</evidence>
<feature type="active site" description="Proton acceptor" evidence="4">
    <location>
        <position position="253"/>
    </location>
</feature>
<sequence>MAEATNTSTEAAVRGGLVRLMFGTMAAQVVGSATRFGLPDALGDGVRSAPDLAAENELSVQSMRRLLRALAALDILVEESPDHFRLAPAGALLRTDRPDSMHALVRVFTAPLMCRGWEHLDTSLRTGETSFDAVFGTDFFGYLKDKPELSALFNAAMSQGTQGLAAAVSQQFDFGSFTTVADIGGGDGTLVSAVLRAYPHLSGIVFDTVEGSAQAVGTLEKAGVADRCRVVTGDFFAAVPEGADLYLLKSILHDWDDDRAATILGHCRRVVPETGRLLIVEPVLPETVEPKQQPVSYLSDLNMLVNVGGLERTRSDFVRLCERAGFTLTAISQAGPGAGLCLIEAAPA</sequence>
<dbReference type="GO" id="GO:0046983">
    <property type="term" value="F:protein dimerization activity"/>
    <property type="evidence" value="ECO:0007669"/>
    <property type="project" value="InterPro"/>
</dbReference>
<dbReference type="InterPro" id="IPR012967">
    <property type="entry name" value="COMT_dimerisation"/>
</dbReference>
<evidence type="ECO:0000259" key="5">
    <source>
        <dbReference type="Pfam" id="PF00891"/>
    </source>
</evidence>
<keyword evidence="8" id="KW-1185">Reference proteome</keyword>
<dbReference type="Gene3D" id="1.10.10.10">
    <property type="entry name" value="Winged helix-like DNA-binding domain superfamily/Winged helix DNA-binding domain"/>
    <property type="match status" value="1"/>
</dbReference>
<dbReference type="GO" id="GO:0008171">
    <property type="term" value="F:O-methyltransferase activity"/>
    <property type="evidence" value="ECO:0007669"/>
    <property type="project" value="InterPro"/>
</dbReference>
<evidence type="ECO:0000313" key="8">
    <source>
        <dbReference type="Proteomes" id="UP001165092"/>
    </source>
</evidence>
<dbReference type="Pfam" id="PF08100">
    <property type="entry name" value="Dimerisation"/>
    <property type="match status" value="1"/>
</dbReference>
<dbReference type="Gene3D" id="1.10.287.1350">
    <property type="match status" value="1"/>
</dbReference>
<evidence type="ECO:0000256" key="4">
    <source>
        <dbReference type="PIRSR" id="PIRSR005739-1"/>
    </source>
</evidence>
<dbReference type="RefSeq" id="WP_285757133.1">
    <property type="nucleotide sequence ID" value="NZ_BSQG01000001.1"/>
</dbReference>
<dbReference type="PANTHER" id="PTHR43712:SF2">
    <property type="entry name" value="O-METHYLTRANSFERASE CICE"/>
    <property type="match status" value="1"/>
</dbReference>
<keyword evidence="3" id="KW-0949">S-adenosyl-L-methionine</keyword>
<dbReference type="Proteomes" id="UP001165092">
    <property type="component" value="Unassembled WGS sequence"/>
</dbReference>
<keyword evidence="1 7" id="KW-0489">Methyltransferase</keyword>
<evidence type="ECO:0000256" key="2">
    <source>
        <dbReference type="ARBA" id="ARBA00022679"/>
    </source>
</evidence>
<dbReference type="InterPro" id="IPR036388">
    <property type="entry name" value="WH-like_DNA-bd_sf"/>
</dbReference>
<dbReference type="Pfam" id="PF00891">
    <property type="entry name" value="Methyltransf_2"/>
    <property type="match status" value="1"/>
</dbReference>
<evidence type="ECO:0000256" key="3">
    <source>
        <dbReference type="ARBA" id="ARBA00022691"/>
    </source>
</evidence>
<dbReference type="InterPro" id="IPR001077">
    <property type="entry name" value="COMT_C"/>
</dbReference>
<dbReference type="PIRSF" id="PIRSF005739">
    <property type="entry name" value="O-mtase"/>
    <property type="match status" value="1"/>
</dbReference>
<keyword evidence="2" id="KW-0808">Transferase</keyword>
<dbReference type="InterPro" id="IPR029063">
    <property type="entry name" value="SAM-dependent_MTases_sf"/>
</dbReference>
<protein>
    <submittedName>
        <fullName evidence="7">Methyltransferase</fullName>
    </submittedName>
</protein>
<dbReference type="SUPFAM" id="SSF46785">
    <property type="entry name" value="Winged helix' DNA-binding domain"/>
    <property type="match status" value="1"/>
</dbReference>
<dbReference type="AlphaFoldDB" id="A0A9W6P373"/>
<name>A0A9W6P373_9ACTN</name>
<gene>
    <name evidence="7" type="ORF">Nans01_06350</name>
</gene>
<dbReference type="InterPro" id="IPR016461">
    <property type="entry name" value="COMT-like"/>
</dbReference>
<proteinExistence type="predicted"/>
<evidence type="ECO:0000259" key="6">
    <source>
        <dbReference type="Pfam" id="PF08100"/>
    </source>
</evidence>
<dbReference type="PANTHER" id="PTHR43712">
    <property type="entry name" value="PUTATIVE (AFU_ORTHOLOGUE AFUA_4G14580)-RELATED"/>
    <property type="match status" value="1"/>
</dbReference>
<feature type="domain" description="O-methyltransferase dimerisation" evidence="6">
    <location>
        <begin position="19"/>
        <end position="93"/>
    </location>
</feature>
<dbReference type="PROSITE" id="PS51683">
    <property type="entry name" value="SAM_OMT_II"/>
    <property type="match status" value="1"/>
</dbReference>
<feature type="domain" description="O-methyltransferase C-terminal" evidence="5">
    <location>
        <begin position="117"/>
        <end position="326"/>
    </location>
</feature>
<dbReference type="GO" id="GO:0032259">
    <property type="term" value="P:methylation"/>
    <property type="evidence" value="ECO:0007669"/>
    <property type="project" value="UniProtKB-KW"/>
</dbReference>
<evidence type="ECO:0000256" key="1">
    <source>
        <dbReference type="ARBA" id="ARBA00022603"/>
    </source>
</evidence>
<accession>A0A9W6P373</accession>
<reference evidence="7" key="1">
    <citation type="submission" date="2023-02" db="EMBL/GenBank/DDBJ databases">
        <title>Nocardiopsis ansamitocini NBRC 112285.</title>
        <authorList>
            <person name="Ichikawa N."/>
            <person name="Sato H."/>
            <person name="Tonouchi N."/>
        </authorList>
    </citation>
    <scope>NUCLEOTIDE SEQUENCE</scope>
    <source>
        <strain evidence="7">NBRC 112285</strain>
    </source>
</reference>
<dbReference type="InterPro" id="IPR036390">
    <property type="entry name" value="WH_DNA-bd_sf"/>
</dbReference>
<dbReference type="SUPFAM" id="SSF53335">
    <property type="entry name" value="S-adenosyl-L-methionine-dependent methyltransferases"/>
    <property type="match status" value="1"/>
</dbReference>
<dbReference type="CDD" id="cd02440">
    <property type="entry name" value="AdoMet_MTases"/>
    <property type="match status" value="1"/>
</dbReference>
<comment type="caution">
    <text evidence="7">The sequence shown here is derived from an EMBL/GenBank/DDBJ whole genome shotgun (WGS) entry which is preliminary data.</text>
</comment>
<organism evidence="7 8">
    <name type="scientific">Nocardiopsis ansamitocini</name>
    <dbReference type="NCBI Taxonomy" id="1670832"/>
    <lineage>
        <taxon>Bacteria</taxon>
        <taxon>Bacillati</taxon>
        <taxon>Actinomycetota</taxon>
        <taxon>Actinomycetes</taxon>
        <taxon>Streptosporangiales</taxon>
        <taxon>Nocardiopsidaceae</taxon>
        <taxon>Nocardiopsis</taxon>
    </lineage>
</organism>
<dbReference type="Gene3D" id="3.40.50.150">
    <property type="entry name" value="Vaccinia Virus protein VP39"/>
    <property type="match status" value="1"/>
</dbReference>
<dbReference type="EMBL" id="BSQG01000001">
    <property type="protein sequence ID" value="GLU46284.1"/>
    <property type="molecule type" value="Genomic_DNA"/>
</dbReference>